<dbReference type="Proteomes" id="UP000280344">
    <property type="component" value="Chromosome"/>
</dbReference>
<evidence type="ECO:0000313" key="3">
    <source>
        <dbReference type="EMBL" id="AZQ76786.1"/>
    </source>
</evidence>
<evidence type="ECO:0000256" key="2">
    <source>
        <dbReference type="HAMAP-Rule" id="MF_01477"/>
    </source>
</evidence>
<dbReference type="NCBIfam" id="TIGR00090">
    <property type="entry name" value="rsfS_iojap_ybeB"/>
    <property type="match status" value="1"/>
</dbReference>
<keyword evidence="2" id="KW-0678">Repressor</keyword>
<comment type="subcellular location">
    <subcellularLocation>
        <location evidence="2">Cytoplasm</location>
    </subcellularLocation>
</comment>
<keyword evidence="2" id="KW-0810">Translation regulation</keyword>
<dbReference type="InterPro" id="IPR043519">
    <property type="entry name" value="NT_sf"/>
</dbReference>
<dbReference type="SUPFAM" id="SSF81301">
    <property type="entry name" value="Nucleotidyltransferase"/>
    <property type="match status" value="1"/>
</dbReference>
<name>A0A3S9PWR2_9ACTO</name>
<keyword evidence="4" id="KW-1185">Reference proteome</keyword>
<dbReference type="GO" id="GO:0042256">
    <property type="term" value="P:cytosolic ribosome assembly"/>
    <property type="evidence" value="ECO:0007669"/>
    <property type="project" value="UniProtKB-UniRule"/>
</dbReference>
<dbReference type="KEGG" id="flh:EJ997_04960"/>
<evidence type="ECO:0000313" key="4">
    <source>
        <dbReference type="Proteomes" id="UP000280344"/>
    </source>
</evidence>
<dbReference type="OrthoDB" id="9793681at2"/>
<dbReference type="AlphaFoldDB" id="A0A3S9PWR2"/>
<dbReference type="PANTHER" id="PTHR21043">
    <property type="entry name" value="IOJAP SUPERFAMILY ORTHOLOG"/>
    <property type="match status" value="1"/>
</dbReference>
<dbReference type="HAMAP" id="MF_01477">
    <property type="entry name" value="Iojap_RsfS"/>
    <property type="match status" value="1"/>
</dbReference>
<evidence type="ECO:0000256" key="1">
    <source>
        <dbReference type="ARBA" id="ARBA00010574"/>
    </source>
</evidence>
<reference evidence="3 4" key="1">
    <citation type="submission" date="2018-12" db="EMBL/GenBank/DDBJ databases">
        <title>Complete genome sequence of Flaviflexus sp. H23T48.</title>
        <authorList>
            <person name="Bae J.-W."/>
            <person name="Lee J.-Y."/>
        </authorList>
    </citation>
    <scope>NUCLEOTIDE SEQUENCE [LARGE SCALE GENOMIC DNA]</scope>
    <source>
        <strain evidence="3 4">H23T48</strain>
    </source>
</reference>
<dbReference type="GO" id="GO:0090071">
    <property type="term" value="P:negative regulation of ribosome biogenesis"/>
    <property type="evidence" value="ECO:0007669"/>
    <property type="project" value="UniProtKB-UniRule"/>
</dbReference>
<keyword evidence="2" id="KW-0963">Cytoplasm</keyword>
<dbReference type="GO" id="GO:0017148">
    <property type="term" value="P:negative regulation of translation"/>
    <property type="evidence" value="ECO:0007669"/>
    <property type="project" value="UniProtKB-UniRule"/>
</dbReference>
<dbReference type="EMBL" id="CP034593">
    <property type="protein sequence ID" value="AZQ76786.1"/>
    <property type="molecule type" value="Genomic_DNA"/>
</dbReference>
<proteinExistence type="inferred from homology"/>
<dbReference type="GO" id="GO:0043023">
    <property type="term" value="F:ribosomal large subunit binding"/>
    <property type="evidence" value="ECO:0007669"/>
    <property type="project" value="TreeGrafter"/>
</dbReference>
<comment type="similarity">
    <text evidence="1 2">Belongs to the Iojap/RsfS family.</text>
</comment>
<dbReference type="Pfam" id="PF02410">
    <property type="entry name" value="RsfS"/>
    <property type="match status" value="1"/>
</dbReference>
<protein>
    <recommendedName>
        <fullName evidence="2">Ribosomal silencing factor RsfS</fullName>
    </recommendedName>
</protein>
<gene>
    <name evidence="2 3" type="primary">rsfS</name>
    <name evidence="3" type="ORF">EJ997_04960</name>
</gene>
<organism evidence="3 4">
    <name type="scientific">Flaviflexus ciconiae</name>
    <dbReference type="NCBI Taxonomy" id="2496867"/>
    <lineage>
        <taxon>Bacteria</taxon>
        <taxon>Bacillati</taxon>
        <taxon>Actinomycetota</taxon>
        <taxon>Actinomycetes</taxon>
        <taxon>Actinomycetales</taxon>
        <taxon>Actinomycetaceae</taxon>
        <taxon>Flaviflexus</taxon>
    </lineage>
</organism>
<sequence>MTATSTSVTNARAAAEAAFEKLATSVTVIDVSERLAFTDIFVVASGETSRQVRAIVDAIDEAMHKQGVERQRREGYEGEARWILADYGDIIIHVQQDEDREFYALDRLWADCPQIDVSDLEGDR</sequence>
<dbReference type="RefSeq" id="WP_126703592.1">
    <property type="nucleotide sequence ID" value="NZ_CP034593.1"/>
</dbReference>
<dbReference type="Gene3D" id="3.30.460.10">
    <property type="entry name" value="Beta Polymerase, domain 2"/>
    <property type="match status" value="1"/>
</dbReference>
<comment type="function">
    <text evidence="2">Functions as a ribosomal silencing factor. Interacts with ribosomal protein uL14 (rplN), blocking formation of intersubunit bridge B8. Prevents association of the 30S and 50S ribosomal subunits and the formation of functional ribosomes, thus repressing translation.</text>
</comment>
<comment type="subunit">
    <text evidence="2">Interacts with ribosomal protein uL14 (rplN).</text>
</comment>
<dbReference type="InterPro" id="IPR004394">
    <property type="entry name" value="Iojap/RsfS/C7orf30"/>
</dbReference>
<accession>A0A3S9PWR2</accession>
<dbReference type="PANTHER" id="PTHR21043:SF0">
    <property type="entry name" value="MITOCHONDRIAL ASSEMBLY OF RIBOSOMAL LARGE SUBUNIT PROTEIN 1"/>
    <property type="match status" value="1"/>
</dbReference>
<dbReference type="GO" id="GO:0005737">
    <property type="term" value="C:cytoplasm"/>
    <property type="evidence" value="ECO:0007669"/>
    <property type="project" value="UniProtKB-SubCell"/>
</dbReference>